<sequence length="359" mass="36948">MTRGAWGPRTPRSRFPEYCSYFRRGCADGYVLRLRVLALGQHLGGDVLGGPQVDDAVGGGGGGGRAAAAGLPPLHGPAVLLEGGRERVREGAGLRAGLADEGVAAERRAGGVGPRHEHAAKDARVHQVLHAVRDAVDGQQVAVDAHPGGRHLERGARQTLARRQRPRRGHHGVDGGAGVLDAPEAAGLPPPEALDGEGLRQAGLLLLLLRRRRRRPGRRRHHGVLVVVDVVVVVGDDRRRRDPRRRAARELLHEGVLGLAVQRVTAGAAEASGSAARRPEGADAGLGLVAGLGGALGPDQAAAPAGGALRRRARALGRTAGAGGGAGAGAGAGRARRRGRRQHQARRAADGPPGTGAAR</sequence>
<accession>A0AAV7X3X6</accession>
<dbReference type="AlphaFoldDB" id="A0AAV7X3X6"/>
<dbReference type="Proteomes" id="UP001075354">
    <property type="component" value="Chromosome 16"/>
</dbReference>
<reference evidence="2" key="1">
    <citation type="submission" date="2022-12" db="EMBL/GenBank/DDBJ databases">
        <title>Chromosome-level genome assembly of the bean flower thrips Megalurothrips usitatus.</title>
        <authorList>
            <person name="Ma L."/>
            <person name="Liu Q."/>
            <person name="Li H."/>
            <person name="Cai W."/>
        </authorList>
    </citation>
    <scope>NUCLEOTIDE SEQUENCE</scope>
    <source>
        <strain evidence="2">Cailab_2022a</strain>
    </source>
</reference>
<comment type="caution">
    <text evidence="2">The sequence shown here is derived from an EMBL/GenBank/DDBJ whole genome shotgun (WGS) entry which is preliminary data.</text>
</comment>
<evidence type="ECO:0000313" key="2">
    <source>
        <dbReference type="EMBL" id="KAJ1519439.1"/>
    </source>
</evidence>
<protein>
    <submittedName>
        <fullName evidence="2">Uncharacterized protein</fullName>
    </submittedName>
</protein>
<feature type="compositionally biased region" description="Basic residues" evidence="1">
    <location>
        <begin position="160"/>
        <end position="170"/>
    </location>
</feature>
<feature type="region of interest" description="Disordered" evidence="1">
    <location>
        <begin position="317"/>
        <end position="359"/>
    </location>
</feature>
<feature type="compositionally biased region" description="Gly residues" evidence="1">
    <location>
        <begin position="320"/>
        <end position="332"/>
    </location>
</feature>
<feature type="compositionally biased region" description="Basic residues" evidence="1">
    <location>
        <begin position="334"/>
        <end position="346"/>
    </location>
</feature>
<dbReference type="EMBL" id="JAPTSV010000016">
    <property type="protein sequence ID" value="KAJ1519439.1"/>
    <property type="molecule type" value="Genomic_DNA"/>
</dbReference>
<gene>
    <name evidence="2" type="ORF">ONE63_004731</name>
</gene>
<organism evidence="2 3">
    <name type="scientific">Megalurothrips usitatus</name>
    <name type="common">bean blossom thrips</name>
    <dbReference type="NCBI Taxonomy" id="439358"/>
    <lineage>
        <taxon>Eukaryota</taxon>
        <taxon>Metazoa</taxon>
        <taxon>Ecdysozoa</taxon>
        <taxon>Arthropoda</taxon>
        <taxon>Hexapoda</taxon>
        <taxon>Insecta</taxon>
        <taxon>Pterygota</taxon>
        <taxon>Neoptera</taxon>
        <taxon>Paraneoptera</taxon>
        <taxon>Thysanoptera</taxon>
        <taxon>Terebrantia</taxon>
        <taxon>Thripoidea</taxon>
        <taxon>Thripidae</taxon>
        <taxon>Megalurothrips</taxon>
    </lineage>
</organism>
<evidence type="ECO:0000313" key="3">
    <source>
        <dbReference type="Proteomes" id="UP001075354"/>
    </source>
</evidence>
<keyword evidence="3" id="KW-1185">Reference proteome</keyword>
<evidence type="ECO:0000256" key="1">
    <source>
        <dbReference type="SAM" id="MobiDB-lite"/>
    </source>
</evidence>
<feature type="region of interest" description="Disordered" evidence="1">
    <location>
        <begin position="156"/>
        <end position="194"/>
    </location>
</feature>
<name>A0AAV7X3X6_9NEOP</name>
<proteinExistence type="predicted"/>